<dbReference type="CDD" id="cd10456">
    <property type="entry name" value="GIY-YIG_UPF0213"/>
    <property type="match status" value="1"/>
</dbReference>
<dbReference type="PROSITE" id="PS50164">
    <property type="entry name" value="GIY_YIG"/>
    <property type="match status" value="1"/>
</dbReference>
<accession>A0A2M7REU9</accession>
<dbReference type="PANTHER" id="PTHR34477:SF5">
    <property type="entry name" value="BSL5627 PROTEIN"/>
    <property type="match status" value="1"/>
</dbReference>
<dbReference type="EMBL" id="PFMC01000032">
    <property type="protein sequence ID" value="PIY95184.1"/>
    <property type="molecule type" value="Genomic_DNA"/>
</dbReference>
<proteinExistence type="inferred from homology"/>
<evidence type="ECO:0000259" key="2">
    <source>
        <dbReference type="PROSITE" id="PS50164"/>
    </source>
</evidence>
<dbReference type="AlphaFoldDB" id="A0A2M7REU9"/>
<name>A0A2M7REU9_9BACT</name>
<dbReference type="SUPFAM" id="SSF82771">
    <property type="entry name" value="GIY-YIG endonuclease"/>
    <property type="match status" value="1"/>
</dbReference>
<comment type="similarity">
    <text evidence="1">Belongs to the UPF0213 family.</text>
</comment>
<sequence>MYFVYILQLNNNNLYKGYTNDLNRRINEHKTGKVKSTSNHRPLKLIHYEVYSLASDALRREKFLKTTEGIRLLKQQLRDVIKYR</sequence>
<reference evidence="4" key="1">
    <citation type="submission" date="2017-09" db="EMBL/GenBank/DDBJ databases">
        <title>Depth-based differentiation of microbial function through sediment-hosted aquifers and enrichment of novel symbionts in the deep terrestrial subsurface.</title>
        <authorList>
            <person name="Probst A.J."/>
            <person name="Ladd B."/>
            <person name="Jarett J.K."/>
            <person name="Geller-Mcgrath D.E."/>
            <person name="Sieber C.M.K."/>
            <person name="Emerson J.B."/>
            <person name="Anantharaman K."/>
            <person name="Thomas B.C."/>
            <person name="Malmstrom R."/>
            <person name="Stieglmeier M."/>
            <person name="Klingl A."/>
            <person name="Woyke T."/>
            <person name="Ryan C.M."/>
            <person name="Banfield J.F."/>
        </authorList>
    </citation>
    <scope>NUCLEOTIDE SEQUENCE [LARGE SCALE GENOMIC DNA]</scope>
</reference>
<evidence type="ECO:0000313" key="3">
    <source>
        <dbReference type="EMBL" id="PIY95184.1"/>
    </source>
</evidence>
<protein>
    <submittedName>
        <fullName evidence="3">Excinuclease ABC subunit C</fullName>
    </submittedName>
</protein>
<gene>
    <name evidence="3" type="ORF">COY67_01270</name>
</gene>
<dbReference type="Proteomes" id="UP000228689">
    <property type="component" value="Unassembled WGS sequence"/>
</dbReference>
<evidence type="ECO:0000313" key="4">
    <source>
        <dbReference type="Proteomes" id="UP000228689"/>
    </source>
</evidence>
<organism evidence="3 4">
    <name type="scientific">Candidatus Komeilibacteria bacterium CG_4_10_14_0_8_um_filter_37_78</name>
    <dbReference type="NCBI Taxonomy" id="1974471"/>
    <lineage>
        <taxon>Bacteria</taxon>
        <taxon>Candidatus Komeiliibacteriota</taxon>
    </lineage>
</organism>
<dbReference type="InterPro" id="IPR000305">
    <property type="entry name" value="GIY-YIG_endonuc"/>
</dbReference>
<comment type="caution">
    <text evidence="3">The sequence shown here is derived from an EMBL/GenBank/DDBJ whole genome shotgun (WGS) entry which is preliminary data.</text>
</comment>
<feature type="domain" description="GIY-YIG" evidence="2">
    <location>
        <begin position="1"/>
        <end position="76"/>
    </location>
</feature>
<evidence type="ECO:0000256" key="1">
    <source>
        <dbReference type="ARBA" id="ARBA00007435"/>
    </source>
</evidence>
<dbReference type="Gene3D" id="3.40.1440.10">
    <property type="entry name" value="GIY-YIG endonuclease"/>
    <property type="match status" value="1"/>
</dbReference>
<dbReference type="InterPro" id="IPR050190">
    <property type="entry name" value="UPF0213_domain"/>
</dbReference>
<dbReference type="PANTHER" id="PTHR34477">
    <property type="entry name" value="UPF0213 PROTEIN YHBQ"/>
    <property type="match status" value="1"/>
</dbReference>
<dbReference type="InterPro" id="IPR035901">
    <property type="entry name" value="GIY-YIG_endonuc_sf"/>
</dbReference>
<dbReference type="Pfam" id="PF01541">
    <property type="entry name" value="GIY-YIG"/>
    <property type="match status" value="1"/>
</dbReference>